<dbReference type="PANTHER" id="PTHR47835:SF3">
    <property type="entry name" value="HELICASE FOR MEIOSIS 1"/>
    <property type="match status" value="1"/>
</dbReference>
<dbReference type="GO" id="GO:0005524">
    <property type="term" value="F:ATP binding"/>
    <property type="evidence" value="ECO:0007669"/>
    <property type="project" value="InterPro"/>
</dbReference>
<dbReference type="InParanoid" id="A0A1X7UGU9"/>
<dbReference type="SUPFAM" id="SSF52540">
    <property type="entry name" value="P-loop containing nucleoside triphosphate hydrolases"/>
    <property type="match status" value="2"/>
</dbReference>
<dbReference type="AlphaFoldDB" id="A0A1X7UGU9"/>
<dbReference type="FunFam" id="3.40.50.300:FF:000950">
    <property type="entry name" value="probable ATP-dependent DNA helicase HFM1"/>
    <property type="match status" value="1"/>
</dbReference>
<organism evidence="2">
    <name type="scientific">Amphimedon queenslandica</name>
    <name type="common">Sponge</name>
    <dbReference type="NCBI Taxonomy" id="400682"/>
    <lineage>
        <taxon>Eukaryota</taxon>
        <taxon>Metazoa</taxon>
        <taxon>Porifera</taxon>
        <taxon>Demospongiae</taxon>
        <taxon>Heteroscleromorpha</taxon>
        <taxon>Haplosclerida</taxon>
        <taxon>Niphatidae</taxon>
        <taxon>Amphimedon</taxon>
    </lineage>
</organism>
<dbReference type="GO" id="GO:0003676">
    <property type="term" value="F:nucleic acid binding"/>
    <property type="evidence" value="ECO:0007669"/>
    <property type="project" value="InterPro"/>
</dbReference>
<accession>A0A1X7UGU9</accession>
<dbReference type="EnsemblMetazoa" id="Aqu2.1.27184_001">
    <property type="protein sequence ID" value="Aqu2.1.27184_001"/>
    <property type="gene ID" value="Aqu2.1.27184"/>
</dbReference>
<dbReference type="InterPro" id="IPR014001">
    <property type="entry name" value="Helicase_ATP-bd"/>
</dbReference>
<protein>
    <recommendedName>
        <fullName evidence="1">Helicase ATP-binding domain-containing protein</fullName>
    </recommendedName>
</protein>
<dbReference type="GO" id="GO:0016787">
    <property type="term" value="F:hydrolase activity"/>
    <property type="evidence" value="ECO:0007669"/>
    <property type="project" value="UniProtKB-KW"/>
</dbReference>
<dbReference type="OrthoDB" id="5575at2759"/>
<dbReference type="STRING" id="400682.A0A1X7UGU9"/>
<sequence length="607" mass="67752">MASHFILNSPPADFLDFFSSDMQLTQPNMSHLDEDSFSSVLPSSGRNKDILGQSLPPGGEGFFDHLSSFGGGGSDAINDIGNIGLFSSPSVVPATPVHTNRQQFTILPQTEDQRLPFTYNDSATDTSHTIGLRPVSEIPQRYQSVFQSFSHFNFIQSKVFDDVMYTDTHLVTSAPTGSGKTVIFELAIVRILMTMAHSFNSLKIVYVAPIKALCSERYEDWSSKFGRFGLKCAELTGDSQLDDYFELQNAQIIMTTPEKWDSMTRKWRDNKSLVQLVQLFLLDEIHQLNDESRGPTVEAIVSRMKTVRSSVAGETGGRRLLRFIAISATLPNIDDIASWLGTEEQPAIMHSIDDSHRPVQLRRVVLGFPDASTEFKFDLSLNYKISGIIQCYSDQKPTLVFCATRKGTQQAAGILVKDARFVMNVEHRRRLQSAASSVNDSKLKELIVYGVGYHHAGMSSNDRKLIETMFTNGELPVLCDKVLSLHVQISFGIQLIEADRSILTSCSLISTHPQLKVVSSGSTKYLIEPWKTSSITAITFKTTTSFTIPQWIRCIENLLPAISSRITRFTEVVITNERQNWVLRTILRTRAVVKTSGMSSSFMQSSH</sequence>
<dbReference type="InterPro" id="IPR027417">
    <property type="entry name" value="P-loop_NTPase"/>
</dbReference>
<evidence type="ECO:0000259" key="1">
    <source>
        <dbReference type="PROSITE" id="PS51192"/>
    </source>
</evidence>
<dbReference type="InterPro" id="IPR052247">
    <property type="entry name" value="Meiotic_Crossover_Helicase"/>
</dbReference>
<reference evidence="2" key="1">
    <citation type="submission" date="2017-05" db="UniProtKB">
        <authorList>
            <consortium name="EnsemblMetazoa"/>
        </authorList>
    </citation>
    <scope>IDENTIFICATION</scope>
</reference>
<evidence type="ECO:0000313" key="2">
    <source>
        <dbReference type="EnsemblMetazoa" id="Aqu2.1.27184_001"/>
    </source>
</evidence>
<dbReference type="Pfam" id="PF00270">
    <property type="entry name" value="DEAD"/>
    <property type="match status" value="1"/>
</dbReference>
<dbReference type="Gene3D" id="3.40.50.300">
    <property type="entry name" value="P-loop containing nucleotide triphosphate hydrolases"/>
    <property type="match status" value="2"/>
</dbReference>
<dbReference type="eggNOG" id="KOG0952">
    <property type="taxonomic scope" value="Eukaryota"/>
</dbReference>
<dbReference type="SMART" id="SM00487">
    <property type="entry name" value="DEXDc"/>
    <property type="match status" value="1"/>
</dbReference>
<feature type="domain" description="Helicase ATP-binding" evidence="1">
    <location>
        <begin position="161"/>
        <end position="348"/>
    </location>
</feature>
<dbReference type="PROSITE" id="PS51192">
    <property type="entry name" value="HELICASE_ATP_BIND_1"/>
    <property type="match status" value="1"/>
</dbReference>
<dbReference type="InterPro" id="IPR011545">
    <property type="entry name" value="DEAD/DEAH_box_helicase_dom"/>
</dbReference>
<proteinExistence type="predicted"/>
<name>A0A1X7UGU9_AMPQE</name>
<dbReference type="PANTHER" id="PTHR47835">
    <property type="entry name" value="HFM1, ATP DEPENDENT DNA HELICASE HOMOLOG"/>
    <property type="match status" value="1"/>
</dbReference>
<dbReference type="GO" id="GO:0043138">
    <property type="term" value="F:3'-5' DNA helicase activity"/>
    <property type="evidence" value="ECO:0007669"/>
    <property type="project" value="UniProtKB-EC"/>
</dbReference>